<dbReference type="Proteomes" id="UP000266861">
    <property type="component" value="Unassembled WGS sequence"/>
</dbReference>
<organism evidence="2 3">
    <name type="scientific">Diversispora epigaea</name>
    <dbReference type="NCBI Taxonomy" id="1348612"/>
    <lineage>
        <taxon>Eukaryota</taxon>
        <taxon>Fungi</taxon>
        <taxon>Fungi incertae sedis</taxon>
        <taxon>Mucoromycota</taxon>
        <taxon>Glomeromycotina</taxon>
        <taxon>Glomeromycetes</taxon>
        <taxon>Diversisporales</taxon>
        <taxon>Diversisporaceae</taxon>
        <taxon>Diversispora</taxon>
    </lineage>
</organism>
<name>A0A397IJX8_9GLOM</name>
<protein>
    <submittedName>
        <fullName evidence="2">Uncharacterized protein</fullName>
    </submittedName>
</protein>
<feature type="compositionally biased region" description="Polar residues" evidence="1">
    <location>
        <begin position="19"/>
        <end position="29"/>
    </location>
</feature>
<evidence type="ECO:0000313" key="3">
    <source>
        <dbReference type="Proteomes" id="UP000266861"/>
    </source>
</evidence>
<dbReference type="EMBL" id="PQFF01000189">
    <property type="protein sequence ID" value="RHZ76195.1"/>
    <property type="molecule type" value="Genomic_DNA"/>
</dbReference>
<comment type="caution">
    <text evidence="2">The sequence shown here is derived from an EMBL/GenBank/DDBJ whole genome shotgun (WGS) entry which is preliminary data.</text>
</comment>
<gene>
    <name evidence="2" type="ORF">Glove_202g12</name>
</gene>
<reference evidence="2 3" key="1">
    <citation type="submission" date="2018-08" db="EMBL/GenBank/DDBJ databases">
        <title>Genome and evolution of the arbuscular mycorrhizal fungus Diversispora epigaea (formerly Glomus versiforme) and its bacterial endosymbionts.</title>
        <authorList>
            <person name="Sun X."/>
            <person name="Fei Z."/>
            <person name="Harrison M."/>
        </authorList>
    </citation>
    <scope>NUCLEOTIDE SEQUENCE [LARGE SCALE GENOMIC DNA]</scope>
    <source>
        <strain evidence="2 3">IT104</strain>
    </source>
</reference>
<evidence type="ECO:0000313" key="2">
    <source>
        <dbReference type="EMBL" id="RHZ76195.1"/>
    </source>
</evidence>
<evidence type="ECO:0000256" key="1">
    <source>
        <dbReference type="SAM" id="MobiDB-lite"/>
    </source>
</evidence>
<keyword evidence="3" id="KW-1185">Reference proteome</keyword>
<sequence length="64" mass="7432">MSQESQTPQIHIKRCVELSSLQNEPSSAYNEPESSETSKKKECKNPFTAENYRSKDNYYTLNLE</sequence>
<feature type="region of interest" description="Disordered" evidence="1">
    <location>
        <begin position="1"/>
        <end position="44"/>
    </location>
</feature>
<dbReference type="AlphaFoldDB" id="A0A397IJX8"/>
<accession>A0A397IJX8</accession>
<proteinExistence type="predicted"/>